<protein>
    <submittedName>
        <fullName evidence="1">UDP-N-acetylglucosamine:LPS N-acetylglucosamine transferase</fullName>
    </submittedName>
</protein>
<evidence type="ECO:0000313" key="2">
    <source>
        <dbReference type="Proteomes" id="UP000184112"/>
    </source>
</evidence>
<accession>A0A1M5L1I3</accession>
<proteinExistence type="predicted"/>
<organism evidence="1 2">
    <name type="scientific">Flavobacterium johnsoniae</name>
    <name type="common">Cytophaga johnsonae</name>
    <dbReference type="NCBI Taxonomy" id="986"/>
    <lineage>
        <taxon>Bacteria</taxon>
        <taxon>Pseudomonadati</taxon>
        <taxon>Bacteroidota</taxon>
        <taxon>Flavobacteriia</taxon>
        <taxon>Flavobacteriales</taxon>
        <taxon>Flavobacteriaceae</taxon>
        <taxon>Flavobacterium</taxon>
    </lineage>
</organism>
<dbReference type="SUPFAM" id="SSF53756">
    <property type="entry name" value="UDP-Glycosyltransferase/glycogen phosphorylase"/>
    <property type="match status" value="1"/>
</dbReference>
<evidence type="ECO:0000313" key="1">
    <source>
        <dbReference type="EMBL" id="SHG58851.1"/>
    </source>
</evidence>
<dbReference type="Gene3D" id="3.40.50.12580">
    <property type="match status" value="1"/>
</dbReference>
<dbReference type="GO" id="GO:0016740">
    <property type="term" value="F:transferase activity"/>
    <property type="evidence" value="ECO:0007669"/>
    <property type="project" value="UniProtKB-KW"/>
</dbReference>
<dbReference type="InterPro" id="IPR043148">
    <property type="entry name" value="TagF_C"/>
</dbReference>
<dbReference type="Proteomes" id="UP000184112">
    <property type="component" value="Unassembled WGS sequence"/>
</dbReference>
<keyword evidence="1" id="KW-0808">Transferase</keyword>
<reference evidence="1 2" key="1">
    <citation type="submission" date="2016-11" db="EMBL/GenBank/DDBJ databases">
        <authorList>
            <person name="Jaros S."/>
            <person name="Januszkiewicz K."/>
            <person name="Wedrychowicz H."/>
        </authorList>
    </citation>
    <scope>NUCLEOTIDE SEQUENCE [LARGE SCALE GENOMIC DNA]</scope>
    <source>
        <strain evidence="1 2">DSM 6792</strain>
    </source>
</reference>
<dbReference type="EMBL" id="FQWH01000003">
    <property type="protein sequence ID" value="SHG58851.1"/>
    <property type="molecule type" value="Genomic_DNA"/>
</dbReference>
<dbReference type="AlphaFoldDB" id="A0A1M5L1I3"/>
<name>A0A1M5L1I3_FLAJO</name>
<gene>
    <name evidence="1" type="ORF">SAMN05444388_103294</name>
</gene>
<sequence>MPKKKIFILLPDGVGLRNFAFSNFYKIGLEKNFDITYWNNTPFDLSGLGFKEIKINNAKSNPLTDSYKNARKHIELNLNIKKEKDHVYDTYRFPFSYKNIKIAVKSYIARFLISLYNSEKGLSKVRAKIKNEEKKTDFYKQCLKTLESERPDFVFCTNQRPVLAIAPILAAKELKIPTGTFIFSWDNLPKATMVVETDYYFVWSEHMKSEILKYYSYINENQVFVVGTPQFEGHFDKNSIIDKVDFFNKHKLDLNKKYICYSGDDVTTCPDDPQYLSDVADAVRKINAENGNSLGIIFRRCPVDFSNRYTKVLEKNKDLIVSIDPIWEKIGEEWNTILPTQEDVKLLSNTIAHTEMVVNLGSSMVFDYACFKKPCAFLNYDVPNRMDKNWSVSKIYNYVHFRSMSDKKAVIWLNSSDEIAPKIEEGLNNTTEIINNAQKWFEIINQHPPENSSDRIWKEIAKIVKSV</sequence>